<keyword evidence="4" id="KW-1185">Reference proteome</keyword>
<organism evidence="3 4">
    <name type="scientific">Alteromonas naphthalenivorans</name>
    <dbReference type="NCBI Taxonomy" id="715451"/>
    <lineage>
        <taxon>Bacteria</taxon>
        <taxon>Pseudomonadati</taxon>
        <taxon>Pseudomonadota</taxon>
        <taxon>Gammaproteobacteria</taxon>
        <taxon>Alteromonadales</taxon>
        <taxon>Alteromonadaceae</taxon>
        <taxon>Alteromonas/Salinimonas group</taxon>
        <taxon>Alteromonas</taxon>
    </lineage>
</organism>
<dbReference type="EMBL" id="CP002339">
    <property type="protein sequence ID" value="AEF05193.1"/>
    <property type="molecule type" value="Genomic_DNA"/>
</dbReference>
<feature type="domain" description="Metallo-beta-lactamase" evidence="2">
    <location>
        <begin position="20"/>
        <end position="219"/>
    </location>
</feature>
<dbReference type="InterPro" id="IPR050855">
    <property type="entry name" value="NDM-1-like"/>
</dbReference>
<evidence type="ECO:0000313" key="4">
    <source>
        <dbReference type="Proteomes" id="UP000000683"/>
    </source>
</evidence>
<name>F5Z5W0_ALTNA</name>
<dbReference type="AlphaFoldDB" id="F5Z5W0"/>
<reference evidence="3 4" key="1">
    <citation type="journal article" date="2011" name="J. Bacteriol.">
        <title>Complete genome sequence of the polycyclic aromatic hydrocarbon-degrading bacterium Alteromonas sp. strain SN2.</title>
        <authorList>
            <person name="Jin H.M."/>
            <person name="Jeong H."/>
            <person name="Moon E.J."/>
            <person name="Math R.K."/>
            <person name="Lee K."/>
            <person name="Kim H.J."/>
            <person name="Jeon C.O."/>
            <person name="Oh T.K."/>
            <person name="Kim J.F."/>
        </authorList>
    </citation>
    <scope>NUCLEOTIDE SEQUENCE [LARGE SCALE GENOMIC DNA]</scope>
    <source>
        <strain evidence="4">JCM 17741 / KACC 18427 / KCTC 11700BP / SN2</strain>
    </source>
</reference>
<accession>F5Z5W0</accession>
<comment type="similarity">
    <text evidence="1">Belongs to the metallo-beta-lactamase superfamily. Class-B beta-lactamase family.</text>
</comment>
<dbReference type="eggNOG" id="COG0491">
    <property type="taxonomic scope" value="Bacteria"/>
</dbReference>
<protein>
    <submittedName>
        <fullName evidence="3">Metallo-beta-lactamase family protein</fullName>
    </submittedName>
</protein>
<sequence>MAVFNALRTQMKIHTISGYIQHIYLAEHEHGLLLLDGCSRADVETVSQFITDTLHRPLSDLKLIVVTHMHPDHAGGAVRLKALTGAPIAAHPKAKSWYAGLMGRAAHAIDLGLTWWVANRIGKQRESIWYNPVLRADILLEDEQNLPFFNEWKVLYSPGHTDHDLTIMHEPTRQAYVADLLVKVKGELVPPYPLCHPNQYRKSLQRIAQSSIETIFCAHVAPVQLTDIPFDHVIENAPTLPKNHWHSAKNRINRKLFGKTAQH</sequence>
<dbReference type="InterPro" id="IPR001279">
    <property type="entry name" value="Metallo-B-lactamas"/>
</dbReference>
<dbReference type="KEGG" id="alt:ambt_18500"/>
<dbReference type="InterPro" id="IPR036866">
    <property type="entry name" value="RibonucZ/Hydroxyglut_hydro"/>
</dbReference>
<dbReference type="GO" id="GO:0017001">
    <property type="term" value="P:antibiotic catabolic process"/>
    <property type="evidence" value="ECO:0007669"/>
    <property type="project" value="UniProtKB-ARBA"/>
</dbReference>
<proteinExistence type="inferred from homology"/>
<evidence type="ECO:0000259" key="2">
    <source>
        <dbReference type="SMART" id="SM00849"/>
    </source>
</evidence>
<gene>
    <name evidence="3" type="ordered locus">ambt_18500</name>
</gene>
<dbReference type="Pfam" id="PF00753">
    <property type="entry name" value="Lactamase_B"/>
    <property type="match status" value="1"/>
</dbReference>
<evidence type="ECO:0000256" key="1">
    <source>
        <dbReference type="ARBA" id="ARBA00005250"/>
    </source>
</evidence>
<dbReference type="Gene3D" id="3.60.15.10">
    <property type="entry name" value="Ribonuclease Z/Hydroxyacylglutathione hydrolase-like"/>
    <property type="match status" value="1"/>
</dbReference>
<dbReference type="SMART" id="SM00849">
    <property type="entry name" value="Lactamase_B"/>
    <property type="match status" value="1"/>
</dbReference>
<dbReference type="HOGENOM" id="CLU_1151406_0_0_6"/>
<evidence type="ECO:0000313" key="3">
    <source>
        <dbReference type="EMBL" id="AEF05193.1"/>
    </source>
</evidence>
<dbReference type="PANTHER" id="PTHR42951">
    <property type="entry name" value="METALLO-BETA-LACTAMASE DOMAIN-CONTAINING"/>
    <property type="match status" value="1"/>
</dbReference>
<dbReference type="SUPFAM" id="SSF56281">
    <property type="entry name" value="Metallo-hydrolase/oxidoreductase"/>
    <property type="match status" value="1"/>
</dbReference>
<dbReference type="Proteomes" id="UP000000683">
    <property type="component" value="Chromosome"/>
</dbReference>
<dbReference type="PANTHER" id="PTHR42951:SF4">
    <property type="entry name" value="ACYL-COENZYME A THIOESTERASE MBLAC2"/>
    <property type="match status" value="1"/>
</dbReference>